<evidence type="ECO:0000259" key="6">
    <source>
        <dbReference type="Pfam" id="PF06429"/>
    </source>
</evidence>
<evidence type="ECO:0000256" key="3">
    <source>
        <dbReference type="ARBA" id="ARBA00023143"/>
    </source>
</evidence>
<dbReference type="GO" id="GO:0009424">
    <property type="term" value="C:bacterial-type flagellum hook"/>
    <property type="evidence" value="ECO:0007669"/>
    <property type="project" value="TreeGrafter"/>
</dbReference>
<dbReference type="GO" id="GO:0005829">
    <property type="term" value="C:cytosol"/>
    <property type="evidence" value="ECO:0007669"/>
    <property type="project" value="TreeGrafter"/>
</dbReference>
<dbReference type="AlphaFoldDB" id="A0A547PAB1"/>
<dbReference type="Pfam" id="PF06429">
    <property type="entry name" value="Flg_bbr_C"/>
    <property type="match status" value="1"/>
</dbReference>
<dbReference type="RefSeq" id="WP_142787343.1">
    <property type="nucleotide sequence ID" value="NZ_VHJK01000001.1"/>
</dbReference>
<comment type="similarity">
    <text evidence="2 4">Belongs to the flagella basal body rod proteins family.</text>
</comment>
<dbReference type="NCBIfam" id="TIGR03506">
    <property type="entry name" value="FlgEFG_subfam"/>
    <property type="match status" value="2"/>
</dbReference>
<dbReference type="OrthoDB" id="8372879at2"/>
<gene>
    <name evidence="8" type="ORF">FGU71_03900</name>
</gene>
<dbReference type="InterPro" id="IPR010930">
    <property type="entry name" value="Flg_bb/hook_C_dom"/>
</dbReference>
<accession>A0A547PAB1</accession>
<evidence type="ECO:0000256" key="2">
    <source>
        <dbReference type="ARBA" id="ARBA00009677"/>
    </source>
</evidence>
<comment type="caution">
    <text evidence="8">The sequence shown here is derived from an EMBL/GenBank/DDBJ whole genome shotgun (WGS) entry which is preliminary data.</text>
</comment>
<evidence type="ECO:0000259" key="5">
    <source>
        <dbReference type="Pfam" id="PF00460"/>
    </source>
</evidence>
<dbReference type="GO" id="GO:0071978">
    <property type="term" value="P:bacterial-type flagellum-dependent swarming motility"/>
    <property type="evidence" value="ECO:0007669"/>
    <property type="project" value="TreeGrafter"/>
</dbReference>
<evidence type="ECO:0000259" key="7">
    <source>
        <dbReference type="Pfam" id="PF22692"/>
    </source>
</evidence>
<evidence type="ECO:0000313" key="9">
    <source>
        <dbReference type="Proteomes" id="UP000316343"/>
    </source>
</evidence>
<keyword evidence="9" id="KW-1185">Reference proteome</keyword>
<keyword evidence="8" id="KW-0282">Flagellum</keyword>
<dbReference type="Pfam" id="PF00460">
    <property type="entry name" value="Flg_bb_rod"/>
    <property type="match status" value="1"/>
</dbReference>
<name>A0A547PAB1_9SPHN</name>
<evidence type="ECO:0000313" key="8">
    <source>
        <dbReference type="EMBL" id="TRD11079.1"/>
    </source>
</evidence>
<dbReference type="EMBL" id="VHJK01000001">
    <property type="protein sequence ID" value="TRD11079.1"/>
    <property type="molecule type" value="Genomic_DNA"/>
</dbReference>
<dbReference type="PANTHER" id="PTHR30435:SF1">
    <property type="entry name" value="FLAGELLAR HOOK PROTEIN FLGE"/>
    <property type="match status" value="1"/>
</dbReference>
<keyword evidence="8" id="KW-0966">Cell projection</keyword>
<protein>
    <recommendedName>
        <fullName evidence="4">Flagellar hook protein FlgE</fullName>
    </recommendedName>
</protein>
<dbReference type="InterPro" id="IPR037925">
    <property type="entry name" value="FlgE/F/G-like"/>
</dbReference>
<dbReference type="InterPro" id="IPR001444">
    <property type="entry name" value="Flag_bb_rod_N"/>
</dbReference>
<evidence type="ECO:0000256" key="4">
    <source>
        <dbReference type="RuleBase" id="RU362116"/>
    </source>
</evidence>
<feature type="domain" description="Flagellar hook protein FlgE/F/G-like D1" evidence="7">
    <location>
        <begin position="84"/>
        <end position="168"/>
    </location>
</feature>
<evidence type="ECO:0000256" key="1">
    <source>
        <dbReference type="ARBA" id="ARBA00004117"/>
    </source>
</evidence>
<reference evidence="8 9" key="1">
    <citation type="submission" date="2019-06" db="EMBL/GenBank/DDBJ databases">
        <title>Erythrobacter insulae sp. nov., isolated from a tidal flat.</title>
        <authorList>
            <person name="Yoon J.-H."/>
        </authorList>
    </citation>
    <scope>NUCLEOTIDE SEQUENCE [LARGE SCALE GENOMIC DNA]</scope>
    <source>
        <strain evidence="8 9">JBTF-M21</strain>
    </source>
</reference>
<comment type="subcellular location">
    <subcellularLocation>
        <location evidence="1 4">Bacterial flagellum basal body</location>
    </subcellularLocation>
</comment>
<feature type="domain" description="Flagellar basal body rod protein N-terminal" evidence="5">
    <location>
        <begin position="5"/>
        <end position="33"/>
    </location>
</feature>
<sequence length="270" mass="27528">MSFFTSLSGMKNAETDLRVISHNIANAETAGFKKSNAQFSDLVANGSASDPRRTPGIGAAVSLINQDFSLGPIEQTGRSLDVSINGGGFFATANPISGDLAFTRNGNFQIDANGALQDANGDLVQSYTVDASGAITGTVPSNATIPITNAAGATLASVSITRNGVITAAYTDGSTEPVAAVALATFPAANGLRSIGQTKWEATGDSGAPVYGAPGIGNVGDLLSGTLERSNVDLAEEMVSLLTAQRNFQANARAIDTATAISQTVLNLQR</sequence>
<organism evidence="8 9">
    <name type="scientific">Erythrobacter insulae</name>
    <dbReference type="NCBI Taxonomy" id="2584124"/>
    <lineage>
        <taxon>Bacteria</taxon>
        <taxon>Pseudomonadati</taxon>
        <taxon>Pseudomonadota</taxon>
        <taxon>Alphaproteobacteria</taxon>
        <taxon>Sphingomonadales</taxon>
        <taxon>Erythrobacteraceae</taxon>
        <taxon>Erythrobacter/Porphyrobacter group</taxon>
        <taxon>Erythrobacter</taxon>
    </lineage>
</organism>
<dbReference type="Proteomes" id="UP000316343">
    <property type="component" value="Unassembled WGS sequence"/>
</dbReference>
<feature type="domain" description="Flagellar basal-body/hook protein C-terminal" evidence="6">
    <location>
        <begin position="224"/>
        <end position="268"/>
    </location>
</feature>
<dbReference type="PANTHER" id="PTHR30435">
    <property type="entry name" value="FLAGELLAR PROTEIN"/>
    <property type="match status" value="1"/>
</dbReference>
<dbReference type="GO" id="GO:0009425">
    <property type="term" value="C:bacterial-type flagellum basal body"/>
    <property type="evidence" value="ECO:0007669"/>
    <property type="project" value="UniProtKB-SubCell"/>
</dbReference>
<dbReference type="InterPro" id="IPR020013">
    <property type="entry name" value="Flagellar_FlgE/F/G"/>
</dbReference>
<proteinExistence type="inferred from homology"/>
<dbReference type="SUPFAM" id="SSF117143">
    <property type="entry name" value="Flagellar hook protein flgE"/>
    <property type="match status" value="1"/>
</dbReference>
<keyword evidence="3 4" id="KW-0975">Bacterial flagellum</keyword>
<dbReference type="InterPro" id="IPR053967">
    <property type="entry name" value="LlgE_F_G-like_D1"/>
</dbReference>
<comment type="function">
    <text evidence="4">A flexible structure which links the flagellar filament to the drive apparatus in the basal body.</text>
</comment>
<keyword evidence="8" id="KW-0969">Cilium</keyword>
<dbReference type="Pfam" id="PF22692">
    <property type="entry name" value="LlgE_F_G_D1"/>
    <property type="match status" value="1"/>
</dbReference>